<feature type="chain" id="PRO_5013553734" evidence="1">
    <location>
        <begin position="19"/>
        <end position="177"/>
    </location>
</feature>
<evidence type="ECO:0000313" key="3">
    <source>
        <dbReference type="Proteomes" id="UP000230423"/>
    </source>
</evidence>
<dbReference type="EMBL" id="KZ363188">
    <property type="protein sequence ID" value="PIO57917.1"/>
    <property type="molecule type" value="Genomic_DNA"/>
</dbReference>
<sequence length="177" mass="19548">MCWYLLALILWATGAARGDFNCSQAPGKDMQTTCMMIQEWDSNARKAIVRRQAFESNIGAPGIPGNPNFSPAVPQRFAPSAQGYMQTTCMMIQEWDSNARKAIVRRQAFESNIGAPGIPGNPNFSPAVPQRFAPSAQGCMNIQCICPYMGLFKMKIHAVYVDLFVSNNTTPRKFSSI</sequence>
<organism evidence="2 3">
    <name type="scientific">Teladorsagia circumcincta</name>
    <name type="common">Brown stomach worm</name>
    <name type="synonym">Ostertagia circumcincta</name>
    <dbReference type="NCBI Taxonomy" id="45464"/>
    <lineage>
        <taxon>Eukaryota</taxon>
        <taxon>Metazoa</taxon>
        <taxon>Ecdysozoa</taxon>
        <taxon>Nematoda</taxon>
        <taxon>Chromadorea</taxon>
        <taxon>Rhabditida</taxon>
        <taxon>Rhabditina</taxon>
        <taxon>Rhabditomorpha</taxon>
        <taxon>Strongyloidea</taxon>
        <taxon>Trichostrongylidae</taxon>
        <taxon>Teladorsagia</taxon>
    </lineage>
</organism>
<dbReference type="OrthoDB" id="5787878at2759"/>
<evidence type="ECO:0000313" key="2">
    <source>
        <dbReference type="EMBL" id="PIO57917.1"/>
    </source>
</evidence>
<accession>A0A2G9TIW7</accession>
<dbReference type="Proteomes" id="UP000230423">
    <property type="component" value="Unassembled WGS sequence"/>
</dbReference>
<keyword evidence="1" id="KW-0732">Signal</keyword>
<reference evidence="2 3" key="1">
    <citation type="submission" date="2015-09" db="EMBL/GenBank/DDBJ databases">
        <title>Draft genome of the parasitic nematode Teladorsagia circumcincta isolate WARC Sus (inbred).</title>
        <authorList>
            <person name="Mitreva M."/>
        </authorList>
    </citation>
    <scope>NUCLEOTIDE SEQUENCE [LARGE SCALE GENOMIC DNA]</scope>
    <source>
        <strain evidence="2 3">S</strain>
    </source>
</reference>
<name>A0A2G9TIW7_TELCI</name>
<evidence type="ECO:0000256" key="1">
    <source>
        <dbReference type="SAM" id="SignalP"/>
    </source>
</evidence>
<keyword evidence="3" id="KW-1185">Reference proteome</keyword>
<protein>
    <submittedName>
        <fullName evidence="2">Uncharacterized protein</fullName>
    </submittedName>
</protein>
<gene>
    <name evidence="2" type="ORF">TELCIR_20662</name>
</gene>
<dbReference type="AlphaFoldDB" id="A0A2G9TIW7"/>
<feature type="signal peptide" evidence="1">
    <location>
        <begin position="1"/>
        <end position="18"/>
    </location>
</feature>
<proteinExistence type="predicted"/>